<dbReference type="PANTHER" id="PTHR23150">
    <property type="entry name" value="SULFATASE MODIFYING FACTOR 1, 2"/>
    <property type="match status" value="1"/>
</dbReference>
<feature type="region of interest" description="Disordered" evidence="1">
    <location>
        <begin position="534"/>
        <end position="553"/>
    </location>
</feature>
<dbReference type="GO" id="GO:0006508">
    <property type="term" value="P:proteolysis"/>
    <property type="evidence" value="ECO:0007669"/>
    <property type="project" value="InterPro"/>
</dbReference>
<accession>A0A450SUT9</accession>
<gene>
    <name evidence="5" type="ORF">BECKFW1821A_GA0114235_10745</name>
</gene>
<dbReference type="InterPro" id="IPR005532">
    <property type="entry name" value="SUMF_dom"/>
</dbReference>
<dbReference type="PANTHER" id="PTHR23150:SF35">
    <property type="entry name" value="BLL6746 PROTEIN"/>
    <property type="match status" value="1"/>
</dbReference>
<dbReference type="InterPro" id="IPR042095">
    <property type="entry name" value="SUMF_sf"/>
</dbReference>
<evidence type="ECO:0000313" key="5">
    <source>
        <dbReference type="EMBL" id="VFJ57738.1"/>
    </source>
</evidence>
<dbReference type="InterPro" id="IPR029030">
    <property type="entry name" value="Caspase-like_dom_sf"/>
</dbReference>
<dbReference type="Gene3D" id="3.90.1580.10">
    <property type="entry name" value="paralog of FGE (formylglycine-generating enzyme)"/>
    <property type="match status" value="1"/>
</dbReference>
<sequence length="765" mass="83980">MTGPPLPIITRPRHLLAMLGISLSLVIAPALAAIAADTKGVQVVTRQGRELLRYGASHALLIGVSDYGWRSGWHDLDAVPGELDRVGEALKAVGFQEIVRVDDPDEDRLRDAFEDFKDKYGFDRNNRLLFFFSGHGYTDSDGAGYLVPSDAPDPRKDRQGFFSKALPMSQILAWAKQIKARHALFLFDSCFSGSVFRERSLPKEPPHITKLTARRVRQFITAGSANEPVPARSTFTPVFADAILHGKGDLNGDGYVTGMELGVHLEAEVPKYVAQTPQFGKIDEYDLAQGDFVFVLEKPDPVLRDASGGRGQTSGGWGPAPLARAPSDTVDPVELKFWDSVEKSDDPDLYRAYLEQYPKGSFAALARIKLRKLASSSRQGMPGPSARDGENKAMPGPSARDGNTPMPGPSARDGENKGMPGPSARDGKKKPPDPPPAPTTGKLIVRSNVSGDRVFIDGKAMGATGPAAHILSPGEHEIRVEKEGFKTFKAKIHLVVGEEETVRARLERDVPSHGQGFRDRLRDGSQGPEMVSIRGGCFQMGSPDSEKGRDDNERRHRVCVEGFGLGKTEVTFAEYDRFARATRRKQPSDSGWGRGKRPVINVSWKDATAYAEWLSGQTGKEYRLPTEAEWEYAARAGTSSRYYWGTNEKSACAYANFCDTNCEFPWASSFCSDGYKNTAPVGSFRPNGFGLFDMSGNVWEWTCSLYKENYDGSEKRCTSKGGDGRRALRGGSWSSIPGRLRSSYRFRFNPNGAGNGTGFRLARDF</sequence>
<dbReference type="InterPro" id="IPR016187">
    <property type="entry name" value="CTDL_fold"/>
</dbReference>
<feature type="domain" description="PEGA" evidence="4">
    <location>
        <begin position="441"/>
        <end position="508"/>
    </location>
</feature>
<proteinExistence type="predicted"/>
<dbReference type="SUPFAM" id="SSF52129">
    <property type="entry name" value="Caspase-like"/>
    <property type="match status" value="1"/>
</dbReference>
<dbReference type="InterPro" id="IPR013229">
    <property type="entry name" value="PEGA"/>
</dbReference>
<feature type="domain" description="Peptidase C14 caspase" evidence="2">
    <location>
        <begin position="58"/>
        <end position="200"/>
    </location>
</feature>
<dbReference type="Pfam" id="PF08308">
    <property type="entry name" value="PEGA"/>
    <property type="match status" value="1"/>
</dbReference>
<evidence type="ECO:0000259" key="4">
    <source>
        <dbReference type="Pfam" id="PF08308"/>
    </source>
</evidence>
<protein>
    <submittedName>
        <fullName evidence="5">Formylglycine-generating enzyme, required for sulfatase activity, contains SUMF1/FGE domain</fullName>
    </submittedName>
</protein>
<name>A0A450SUT9_9GAMM</name>
<dbReference type="Pfam" id="PF03781">
    <property type="entry name" value="FGE-sulfatase"/>
    <property type="match status" value="1"/>
</dbReference>
<feature type="compositionally biased region" description="Basic and acidic residues" evidence="1">
    <location>
        <begin position="544"/>
        <end position="553"/>
    </location>
</feature>
<evidence type="ECO:0000259" key="2">
    <source>
        <dbReference type="Pfam" id="PF00656"/>
    </source>
</evidence>
<dbReference type="AlphaFoldDB" id="A0A450SUT9"/>
<feature type="compositionally biased region" description="Gly residues" evidence="1">
    <location>
        <begin position="308"/>
        <end position="318"/>
    </location>
</feature>
<dbReference type="Pfam" id="PF00656">
    <property type="entry name" value="Peptidase_C14"/>
    <property type="match status" value="1"/>
</dbReference>
<dbReference type="SUPFAM" id="SSF56436">
    <property type="entry name" value="C-type lectin-like"/>
    <property type="match status" value="1"/>
</dbReference>
<dbReference type="Gene3D" id="3.40.50.1460">
    <property type="match status" value="1"/>
</dbReference>
<evidence type="ECO:0000259" key="3">
    <source>
        <dbReference type="Pfam" id="PF03781"/>
    </source>
</evidence>
<organism evidence="5">
    <name type="scientific">Candidatus Kentrum sp. FW</name>
    <dbReference type="NCBI Taxonomy" id="2126338"/>
    <lineage>
        <taxon>Bacteria</taxon>
        <taxon>Pseudomonadati</taxon>
        <taxon>Pseudomonadota</taxon>
        <taxon>Gammaproteobacteria</taxon>
        <taxon>Candidatus Kentrum</taxon>
    </lineage>
</organism>
<dbReference type="GO" id="GO:0120147">
    <property type="term" value="F:formylglycine-generating oxidase activity"/>
    <property type="evidence" value="ECO:0007669"/>
    <property type="project" value="TreeGrafter"/>
</dbReference>
<dbReference type="InterPro" id="IPR051043">
    <property type="entry name" value="Sulfatase_Mod_Factor_Kinase"/>
</dbReference>
<dbReference type="InterPro" id="IPR018247">
    <property type="entry name" value="EF_Hand_1_Ca_BS"/>
</dbReference>
<reference evidence="5" key="1">
    <citation type="submission" date="2019-02" db="EMBL/GenBank/DDBJ databases">
        <authorList>
            <person name="Gruber-Vodicka R. H."/>
            <person name="Seah K. B. B."/>
        </authorList>
    </citation>
    <scope>NUCLEOTIDE SEQUENCE</scope>
    <source>
        <strain evidence="5">BECK_BZ15</strain>
    </source>
</reference>
<evidence type="ECO:0000256" key="1">
    <source>
        <dbReference type="SAM" id="MobiDB-lite"/>
    </source>
</evidence>
<dbReference type="GO" id="GO:0004197">
    <property type="term" value="F:cysteine-type endopeptidase activity"/>
    <property type="evidence" value="ECO:0007669"/>
    <property type="project" value="InterPro"/>
</dbReference>
<feature type="region of interest" description="Disordered" evidence="1">
    <location>
        <begin position="374"/>
        <end position="448"/>
    </location>
</feature>
<feature type="region of interest" description="Disordered" evidence="1">
    <location>
        <begin position="304"/>
        <end position="328"/>
    </location>
</feature>
<dbReference type="InterPro" id="IPR011600">
    <property type="entry name" value="Pept_C14_caspase"/>
</dbReference>
<feature type="domain" description="Sulfatase-modifying factor enzyme-like" evidence="3">
    <location>
        <begin position="527"/>
        <end position="763"/>
    </location>
</feature>
<dbReference type="PROSITE" id="PS00018">
    <property type="entry name" value="EF_HAND_1"/>
    <property type="match status" value="1"/>
</dbReference>
<dbReference type="EMBL" id="CAADEW010000074">
    <property type="protein sequence ID" value="VFJ57738.1"/>
    <property type="molecule type" value="Genomic_DNA"/>
</dbReference>